<dbReference type="GO" id="GO:0051082">
    <property type="term" value="F:unfolded protein binding"/>
    <property type="evidence" value="ECO:0007669"/>
    <property type="project" value="InterPro"/>
</dbReference>
<dbReference type="PANTHER" id="PTHR35089:SF1">
    <property type="entry name" value="CHAPERONE PROTEIN SKP"/>
    <property type="match status" value="1"/>
</dbReference>
<keyword evidence="3" id="KW-0472">Membrane</keyword>
<evidence type="ECO:0000313" key="4">
    <source>
        <dbReference type="EMBL" id="MPL97620.1"/>
    </source>
</evidence>
<sequence>MEMNETPQENCCAPENKKKCCLCSPQMIFNLAAGLLIVVLIVLQFYNPFNSKGGVVSSEGSVNIAYVESDSIMTQYELVDTLKSGLVKLNDSLDKDFTKRQESFQARVNAFQQSVQTGKIQTKDEYSRQESALGSEQEQLMNLRDSYLAQVQKVQLDMNSRILDSIVSVIKKYPQDFPYDFVLDYNSGTGILYANDKLNITEKVVERLNQEYKE</sequence>
<dbReference type="PANTHER" id="PTHR35089">
    <property type="entry name" value="CHAPERONE PROTEIN SKP"/>
    <property type="match status" value="1"/>
</dbReference>
<dbReference type="SUPFAM" id="SSF111384">
    <property type="entry name" value="OmpH-like"/>
    <property type="match status" value="1"/>
</dbReference>
<feature type="transmembrane region" description="Helical" evidence="3">
    <location>
        <begin position="27"/>
        <end position="46"/>
    </location>
</feature>
<dbReference type="AlphaFoldDB" id="A0A644W2F8"/>
<organism evidence="4">
    <name type="scientific">bioreactor metagenome</name>
    <dbReference type="NCBI Taxonomy" id="1076179"/>
    <lineage>
        <taxon>unclassified sequences</taxon>
        <taxon>metagenomes</taxon>
        <taxon>ecological metagenomes</taxon>
    </lineage>
</organism>
<comment type="caution">
    <text evidence="4">The sequence shown here is derived from an EMBL/GenBank/DDBJ whole genome shotgun (WGS) entry which is preliminary data.</text>
</comment>
<gene>
    <name evidence="4" type="ORF">SDC9_43812</name>
</gene>
<name>A0A644W2F8_9ZZZZ</name>
<dbReference type="SMART" id="SM00935">
    <property type="entry name" value="OmpH"/>
    <property type="match status" value="1"/>
</dbReference>
<dbReference type="GO" id="GO:0005829">
    <property type="term" value="C:cytosol"/>
    <property type="evidence" value="ECO:0007669"/>
    <property type="project" value="TreeGrafter"/>
</dbReference>
<protein>
    <recommendedName>
        <fullName evidence="5">Chaperone protein Skp</fullName>
    </recommendedName>
</protein>
<dbReference type="InterPro" id="IPR005632">
    <property type="entry name" value="Chaperone_Skp"/>
</dbReference>
<evidence type="ECO:0008006" key="5">
    <source>
        <dbReference type="Google" id="ProtNLM"/>
    </source>
</evidence>
<dbReference type="InterPro" id="IPR024930">
    <property type="entry name" value="Skp_dom_sf"/>
</dbReference>
<keyword evidence="3" id="KW-0812">Transmembrane</keyword>
<dbReference type="GO" id="GO:0050821">
    <property type="term" value="P:protein stabilization"/>
    <property type="evidence" value="ECO:0007669"/>
    <property type="project" value="TreeGrafter"/>
</dbReference>
<keyword evidence="2" id="KW-0732">Signal</keyword>
<evidence type="ECO:0000256" key="1">
    <source>
        <dbReference type="ARBA" id="ARBA00009091"/>
    </source>
</evidence>
<dbReference type="Pfam" id="PF03938">
    <property type="entry name" value="OmpH"/>
    <property type="match status" value="1"/>
</dbReference>
<evidence type="ECO:0000256" key="2">
    <source>
        <dbReference type="ARBA" id="ARBA00022729"/>
    </source>
</evidence>
<keyword evidence="3" id="KW-1133">Transmembrane helix</keyword>
<comment type="similarity">
    <text evidence="1">Belongs to the Skp family.</text>
</comment>
<dbReference type="EMBL" id="VSSQ01000565">
    <property type="protein sequence ID" value="MPL97620.1"/>
    <property type="molecule type" value="Genomic_DNA"/>
</dbReference>
<proteinExistence type="inferred from homology"/>
<dbReference type="Gene3D" id="3.30.910.20">
    <property type="entry name" value="Skp domain"/>
    <property type="match status" value="1"/>
</dbReference>
<accession>A0A644W2F8</accession>
<reference evidence="4" key="1">
    <citation type="submission" date="2019-08" db="EMBL/GenBank/DDBJ databases">
        <authorList>
            <person name="Kucharzyk K."/>
            <person name="Murdoch R.W."/>
            <person name="Higgins S."/>
            <person name="Loffler F."/>
        </authorList>
    </citation>
    <scope>NUCLEOTIDE SEQUENCE</scope>
</reference>
<evidence type="ECO:0000256" key="3">
    <source>
        <dbReference type="SAM" id="Phobius"/>
    </source>
</evidence>